<protein>
    <submittedName>
        <fullName evidence="2">SIR2 family protein</fullName>
    </submittedName>
</protein>
<evidence type="ECO:0000256" key="1">
    <source>
        <dbReference type="SAM" id="MobiDB-lite"/>
    </source>
</evidence>
<sequence length="665" mass="75454">MKIKPQQHLINILTSTKQHHPNFTLFLGAGASISSGVESAGGMVKRWRAAYSSMHGDEELKAQPWFDKENEYSELFESLYDQPTQRREFIESCITGAKPSWGYVYLTNLLDKGHFNTIFTTNFDDLVNEACFTFSNNLRPIVCAHDSSITSVRLTTTRPKIIKLHGDFLFDNIKNTIRELESLEDNMRAKFRQFATEFGMIVIGYSGHDRSIMDTLNTLLHSGTCFPHGIYWCIRDNAENLPEPLKNLARFPHFHLIKIDGFDEFMAELHESLGCTLQQEVVEPYSALSNKLDRYFLVSEDEDDDENQHEIIKRDMNNLADHVRRVNTVSQFVKKIKILLSEKASSLDDDSITKSLEIMLKETQFAGSPENLHFYNTPNYLIANSAFRAGEYKECVEYATKHLANGPSIETEALLLRSYIHLKDDEQILLSMKRLEKYKKLKEGEITKIINALVDLMDFEKYTIAENLMEILGARSIPLKHKNLLTINRALCQKLQDLPIKTELKADLEELLTESIENDEAWIALGAAILLEKDEVAEEVSDSLTETEIIAVVTQSMPIFRLISSSLYEKVKALAVNKGFEVSFEEVSEEETGADENDSSSTQNPEQTGHDSNVSHESTDNDHSALVDALSLDTEKPAENDEAFVGEPEDELLNTLQDDLSERPA</sequence>
<dbReference type="Gene3D" id="3.40.50.1220">
    <property type="entry name" value="TPP-binding domain"/>
    <property type="match status" value="1"/>
</dbReference>
<dbReference type="Proteomes" id="UP000548504">
    <property type="component" value="Unassembled WGS sequence"/>
</dbReference>
<dbReference type="SUPFAM" id="SSF52467">
    <property type="entry name" value="DHS-like NAD/FAD-binding domain"/>
    <property type="match status" value="1"/>
</dbReference>
<dbReference type="InterPro" id="IPR029035">
    <property type="entry name" value="DHS-like_NAD/FAD-binding_dom"/>
</dbReference>
<proteinExistence type="predicted"/>
<gene>
    <name evidence="2" type="ORF">H7I73_04725</name>
</gene>
<feature type="region of interest" description="Disordered" evidence="1">
    <location>
        <begin position="587"/>
        <end position="665"/>
    </location>
</feature>
<feature type="compositionally biased region" description="Acidic residues" evidence="1">
    <location>
        <begin position="640"/>
        <end position="652"/>
    </location>
</feature>
<dbReference type="AlphaFoldDB" id="A0A7X1BL39"/>
<feature type="compositionally biased region" description="Polar residues" evidence="1">
    <location>
        <begin position="599"/>
        <end position="612"/>
    </location>
</feature>
<dbReference type="EMBL" id="JACLAG010000001">
    <property type="protein sequence ID" value="MBC2618939.1"/>
    <property type="molecule type" value="Genomic_DNA"/>
</dbReference>
<feature type="compositionally biased region" description="Basic and acidic residues" evidence="1">
    <location>
        <begin position="613"/>
        <end position="625"/>
    </location>
</feature>
<accession>A0A7X1BL39</accession>
<organism evidence="2 3">
    <name type="scientific">Citrobacter cronae</name>
    <dbReference type="NCBI Taxonomy" id="1748967"/>
    <lineage>
        <taxon>Bacteria</taxon>
        <taxon>Pseudomonadati</taxon>
        <taxon>Pseudomonadota</taxon>
        <taxon>Gammaproteobacteria</taxon>
        <taxon>Enterobacterales</taxon>
        <taxon>Enterobacteriaceae</taxon>
        <taxon>Citrobacter</taxon>
        <taxon>Citrobacter freundii complex</taxon>
    </lineage>
</organism>
<dbReference type="RefSeq" id="WP_185655662.1">
    <property type="nucleotide sequence ID" value="NZ_JACLAG010000001.1"/>
</dbReference>
<evidence type="ECO:0000313" key="2">
    <source>
        <dbReference type="EMBL" id="MBC2618939.1"/>
    </source>
</evidence>
<reference evidence="2 3" key="1">
    <citation type="submission" date="2020-08" db="EMBL/GenBank/DDBJ databases">
        <title>Emergence and comparative genomics analysis of Citrobacter in Fennec fox imported from North Africa to China.</title>
        <authorList>
            <person name="Zheng B."/>
        </authorList>
    </citation>
    <scope>NUCLEOTIDE SEQUENCE [LARGE SCALE GENOMIC DNA]</scope>
    <source>
        <strain evidence="2 3">FF141</strain>
    </source>
</reference>
<feature type="compositionally biased region" description="Acidic residues" evidence="1">
    <location>
        <begin position="587"/>
        <end position="598"/>
    </location>
</feature>
<comment type="caution">
    <text evidence="2">The sequence shown here is derived from an EMBL/GenBank/DDBJ whole genome shotgun (WGS) entry which is preliminary data.</text>
</comment>
<dbReference type="Pfam" id="PF13289">
    <property type="entry name" value="SIR2_2"/>
    <property type="match status" value="1"/>
</dbReference>
<name>A0A7X1BL39_9ENTR</name>
<evidence type="ECO:0000313" key="3">
    <source>
        <dbReference type="Proteomes" id="UP000548504"/>
    </source>
</evidence>